<keyword evidence="1" id="KW-0285">Flavoprotein</keyword>
<dbReference type="PANTHER" id="PTHR43278">
    <property type="entry name" value="NAD(P)H-DEPENDENT FMN-CONTAINING OXIDOREDUCTASE YWQN-RELATED"/>
    <property type="match status" value="1"/>
</dbReference>
<evidence type="ECO:0000256" key="2">
    <source>
        <dbReference type="ARBA" id="ARBA00022643"/>
    </source>
</evidence>
<organism evidence="4 5">
    <name type="scientific">Candidatus Syntrophonatronum acetioxidans</name>
    <dbReference type="NCBI Taxonomy" id="1795816"/>
    <lineage>
        <taxon>Bacteria</taxon>
        <taxon>Bacillati</taxon>
        <taxon>Bacillota</taxon>
        <taxon>Clostridia</taxon>
        <taxon>Eubacteriales</taxon>
        <taxon>Syntrophomonadaceae</taxon>
        <taxon>Candidatus Syntrophonatronum</taxon>
    </lineage>
</organism>
<dbReference type="PANTHER" id="PTHR43278:SF4">
    <property type="entry name" value="NAD(P)H-DEPENDENT FMN-CONTAINING OXIDOREDUCTASE YWQN-RELATED"/>
    <property type="match status" value="1"/>
</dbReference>
<dbReference type="GO" id="GO:0016491">
    <property type="term" value="F:oxidoreductase activity"/>
    <property type="evidence" value="ECO:0007669"/>
    <property type="project" value="InterPro"/>
</dbReference>
<comment type="caution">
    <text evidence="4">The sequence shown here is derived from an EMBL/GenBank/DDBJ whole genome shotgun (WGS) entry which is preliminary data.</text>
</comment>
<dbReference type="AlphaFoldDB" id="A0A424YGT5"/>
<dbReference type="Gene3D" id="3.40.50.360">
    <property type="match status" value="1"/>
</dbReference>
<gene>
    <name evidence="4" type="ORF">D5R97_02915</name>
</gene>
<dbReference type="InterPro" id="IPR005025">
    <property type="entry name" value="FMN_Rdtase-like_dom"/>
</dbReference>
<dbReference type="Proteomes" id="UP000285138">
    <property type="component" value="Unassembled WGS sequence"/>
</dbReference>
<evidence type="ECO:0000256" key="1">
    <source>
        <dbReference type="ARBA" id="ARBA00022630"/>
    </source>
</evidence>
<dbReference type="EMBL" id="QZAA01000077">
    <property type="protein sequence ID" value="RQD77210.1"/>
    <property type="molecule type" value="Genomic_DNA"/>
</dbReference>
<accession>A0A424YGT5</accession>
<evidence type="ECO:0000259" key="3">
    <source>
        <dbReference type="Pfam" id="PF03358"/>
    </source>
</evidence>
<evidence type="ECO:0000313" key="5">
    <source>
        <dbReference type="Proteomes" id="UP000285138"/>
    </source>
</evidence>
<evidence type="ECO:0000313" key="4">
    <source>
        <dbReference type="EMBL" id="RQD77210.1"/>
    </source>
</evidence>
<dbReference type="SUPFAM" id="SSF52218">
    <property type="entry name" value="Flavoproteins"/>
    <property type="match status" value="1"/>
</dbReference>
<keyword evidence="2" id="KW-0288">FMN</keyword>
<dbReference type="InterPro" id="IPR051796">
    <property type="entry name" value="ISF_SsuE-like"/>
</dbReference>
<protein>
    <submittedName>
        <fullName evidence="4">Flavodoxin family protein</fullName>
    </submittedName>
</protein>
<name>A0A424YGT5_9FIRM</name>
<proteinExistence type="predicted"/>
<feature type="domain" description="NADPH-dependent FMN reductase-like" evidence="3">
    <location>
        <begin position="1"/>
        <end position="157"/>
    </location>
</feature>
<reference evidence="4 5" key="1">
    <citation type="submission" date="2018-08" db="EMBL/GenBank/DDBJ databases">
        <title>The metabolism and importance of syntrophic acetate oxidation coupled to methane or sulfide production in haloalkaline environments.</title>
        <authorList>
            <person name="Timmers P.H.A."/>
            <person name="Vavourakis C.D."/>
            <person name="Sorokin D.Y."/>
            <person name="Sinninghe Damste J.S."/>
            <person name="Muyzer G."/>
            <person name="Stams A.J.M."/>
            <person name="Plugge C.M."/>
        </authorList>
    </citation>
    <scope>NUCLEOTIDE SEQUENCE [LARGE SCALE GENOMIC DNA]</scope>
    <source>
        <strain evidence="4">MSAO_Bac1</strain>
    </source>
</reference>
<dbReference type="InterPro" id="IPR029039">
    <property type="entry name" value="Flavoprotein-like_sf"/>
</dbReference>
<dbReference type="Pfam" id="PF03358">
    <property type="entry name" value="FMN_red"/>
    <property type="match status" value="1"/>
</dbReference>
<sequence length="193" mass="21016">MKVVAFNGSPRKDGNTGILIKKVLNSLEEEGIHTELIDLAGTSIRGCTACLECRKKLNQKCALDTDIVNDCLKKMIEADGIIIGSPTYFASLTAETKALMDRAGFVAKGNGSLFRRKVGAAVVAVRRAGSINVFQTINNFFLINEMIISGSTYWNLGLGKEKGEVESDAEGIRTMDRLGENMAWLLKKIKDSP</sequence>